<dbReference type="RefSeq" id="WP_321543484.1">
    <property type="nucleotide sequence ID" value="NZ_JAXIVS010000001.1"/>
</dbReference>
<protein>
    <submittedName>
        <fullName evidence="1">Uncharacterized protein</fullName>
    </submittedName>
</protein>
<keyword evidence="2" id="KW-1185">Reference proteome</keyword>
<gene>
    <name evidence="1" type="ORF">SYV04_00080</name>
</gene>
<evidence type="ECO:0000313" key="1">
    <source>
        <dbReference type="EMBL" id="MDY7224750.1"/>
    </source>
</evidence>
<accession>A0ABU5GUA1</accession>
<proteinExistence type="predicted"/>
<dbReference type="Proteomes" id="UP001291309">
    <property type="component" value="Unassembled WGS sequence"/>
</dbReference>
<sequence length="321" mass="35364">MPTPATPTLYTLEGQPDWGRATLLDDKDGKLTLFFEHGGRRVFIKSQVKGLQEAELSEDEARALDARLRGKHPRVGAAKKAAKAKTKSAGARSLLAVFPSFEAQVRWFETFFPGGFAGEKFVSEERGAPEAKGKKGYKTAAIKLAQEQLSPEKLASATPEETFTVCNKLLGFTNLVFPMEGPIPFSTMKEEDRAGFVAALGELLHGEGAHGPRFEKLASSIRIWDAEGQGRKVTWPLATLLQALYAPTQHTFVKPTVFEQQALILNLTADKHAPVTGASYERFLEVARKTSERLVAAGHQPRDLMDVYSFIWRSHKEKPAA</sequence>
<dbReference type="EMBL" id="JAXIVS010000001">
    <property type="protein sequence ID" value="MDY7224750.1"/>
    <property type="molecule type" value="Genomic_DNA"/>
</dbReference>
<organism evidence="1 2">
    <name type="scientific">Hyalangium rubrum</name>
    <dbReference type="NCBI Taxonomy" id="3103134"/>
    <lineage>
        <taxon>Bacteria</taxon>
        <taxon>Pseudomonadati</taxon>
        <taxon>Myxococcota</taxon>
        <taxon>Myxococcia</taxon>
        <taxon>Myxococcales</taxon>
        <taxon>Cystobacterineae</taxon>
        <taxon>Archangiaceae</taxon>
        <taxon>Hyalangium</taxon>
    </lineage>
</organism>
<reference evidence="1 2" key="1">
    <citation type="submission" date="2023-12" db="EMBL/GenBank/DDBJ databases">
        <title>the genome sequence of Hyalangium sp. s54d21.</title>
        <authorList>
            <person name="Zhang X."/>
        </authorList>
    </citation>
    <scope>NUCLEOTIDE SEQUENCE [LARGE SCALE GENOMIC DNA]</scope>
    <source>
        <strain evidence="2">s54d21</strain>
    </source>
</reference>
<evidence type="ECO:0000313" key="2">
    <source>
        <dbReference type="Proteomes" id="UP001291309"/>
    </source>
</evidence>
<comment type="caution">
    <text evidence="1">The sequence shown here is derived from an EMBL/GenBank/DDBJ whole genome shotgun (WGS) entry which is preliminary data.</text>
</comment>
<name>A0ABU5GUA1_9BACT</name>